<reference evidence="1 2" key="2">
    <citation type="submission" date="2018-09" db="EMBL/GenBank/DDBJ databases">
        <title>Giant CbK-like Caulobacter bacteriophages have genetically divergent genomes.</title>
        <authorList>
            <person name="Wilson K."/>
            <person name="Ely B."/>
        </authorList>
    </citation>
    <scope>NUCLEOTIDE SEQUENCE [LARGE SCALE GENOMIC DNA]</scope>
</reference>
<dbReference type="EMBL" id="MH588546">
    <property type="protein sequence ID" value="AXQ69104.1"/>
    <property type="molecule type" value="Genomic_DNA"/>
</dbReference>
<proteinExistence type="predicted"/>
<dbReference type="InterPro" id="IPR019004">
    <property type="entry name" value="YqeY/Aim41"/>
</dbReference>
<keyword evidence="2" id="KW-1185">Reference proteome</keyword>
<gene>
    <name evidence="1" type="ORF">CcrBL9_gp080c</name>
</gene>
<accession>A0A385EB54</accession>
<dbReference type="GO" id="GO:0016884">
    <property type="term" value="F:carbon-nitrogen ligase activity, with glutamine as amido-N-donor"/>
    <property type="evidence" value="ECO:0007669"/>
    <property type="project" value="InterPro"/>
</dbReference>
<protein>
    <submittedName>
        <fullName evidence="1">Uncharacterized protein</fullName>
    </submittedName>
</protein>
<dbReference type="SUPFAM" id="SSF89095">
    <property type="entry name" value="GatB/YqeY motif"/>
    <property type="match status" value="1"/>
</dbReference>
<dbReference type="InterPro" id="IPR003789">
    <property type="entry name" value="Asn/Gln_tRNA_amidoTrase-B-like"/>
</dbReference>
<evidence type="ECO:0000313" key="2">
    <source>
        <dbReference type="Proteomes" id="UP000259421"/>
    </source>
</evidence>
<name>A0A385EB54_9CAUD</name>
<dbReference type="Proteomes" id="UP000259421">
    <property type="component" value="Segment"/>
</dbReference>
<organism evidence="1 2">
    <name type="scientific">Caulobacter phage CcrBL9</name>
    <dbReference type="NCBI Taxonomy" id="2283270"/>
    <lineage>
        <taxon>Viruses</taxon>
        <taxon>Duplodnaviria</taxon>
        <taxon>Heunggongvirae</taxon>
        <taxon>Uroviricota</taxon>
        <taxon>Caudoviricetes</taxon>
        <taxon>Jeanschmidtviridae</taxon>
        <taxon>Bertelyvirus</taxon>
        <taxon>Bertelyvirus BL9</taxon>
    </lineage>
</organism>
<sequence length="261" mass="27701">MSLIEKIRSDLAAAKGDPKQNIPARPVEVSLLNLLLSDATSTLSSVKYNVGAKVLRKQAEAEGWPLGQLEQAKKDNAAFFKPLRAESLAKVQAEYAAHGEQAVLDAIGVVNDEYDTLLAGADAAAEQTAAEEGWPLGRLEQGLIDLGVKARQDPTDEEMTPMVRNFANAVTENLKALATRPASEDNAAKIAKATEEAAILARYLPQNLTTEDLSAEIAAFKAANPGANMGQYMAHLKANFAGRYDGKEASGLVQAAIKGEG</sequence>
<dbReference type="Gene3D" id="1.10.10.410">
    <property type="match status" value="1"/>
</dbReference>
<dbReference type="Pfam" id="PF09424">
    <property type="entry name" value="YqeY"/>
    <property type="match status" value="1"/>
</dbReference>
<evidence type="ECO:0000313" key="1">
    <source>
        <dbReference type="EMBL" id="AXQ69104.1"/>
    </source>
</evidence>
<dbReference type="InterPro" id="IPR023168">
    <property type="entry name" value="GatB_Yqey_C_2"/>
</dbReference>
<reference evidence="2" key="1">
    <citation type="submission" date="2018-07" db="EMBL/GenBank/DDBJ databases">
        <title>Giant CbK-like Caulobacter bacteriophages have genetically divergent genomes.</title>
        <authorList>
            <person name="Wilson K.M."/>
            <person name="Ely B."/>
        </authorList>
    </citation>
    <scope>NUCLEOTIDE SEQUENCE [LARGE SCALE GENOMIC DNA]</scope>
</reference>